<dbReference type="OrthoDB" id="284906at2759"/>
<keyword evidence="3" id="KW-1185">Reference proteome</keyword>
<name>A0A1Y1IHS5_KLENI</name>
<evidence type="ECO:0000313" key="3">
    <source>
        <dbReference type="Proteomes" id="UP000054558"/>
    </source>
</evidence>
<protein>
    <submittedName>
        <fullName evidence="2">Uncharacterized protein</fullName>
    </submittedName>
</protein>
<gene>
    <name evidence="2" type="ORF">KFL_006380090</name>
</gene>
<organism evidence="2 3">
    <name type="scientific">Klebsormidium nitens</name>
    <name type="common">Green alga</name>
    <name type="synonym">Ulothrix nitens</name>
    <dbReference type="NCBI Taxonomy" id="105231"/>
    <lineage>
        <taxon>Eukaryota</taxon>
        <taxon>Viridiplantae</taxon>
        <taxon>Streptophyta</taxon>
        <taxon>Klebsormidiophyceae</taxon>
        <taxon>Klebsormidiales</taxon>
        <taxon>Klebsormidiaceae</taxon>
        <taxon>Klebsormidium</taxon>
    </lineage>
</organism>
<evidence type="ECO:0000256" key="1">
    <source>
        <dbReference type="SAM" id="MobiDB-lite"/>
    </source>
</evidence>
<accession>A0A1Y1IHS5</accession>
<feature type="region of interest" description="Disordered" evidence="1">
    <location>
        <begin position="147"/>
        <end position="178"/>
    </location>
</feature>
<evidence type="ECO:0000313" key="2">
    <source>
        <dbReference type="EMBL" id="GAQ90435.1"/>
    </source>
</evidence>
<dbReference type="AlphaFoldDB" id="A0A1Y1IHS5"/>
<feature type="compositionally biased region" description="Basic and acidic residues" evidence="1">
    <location>
        <begin position="161"/>
        <end position="176"/>
    </location>
</feature>
<sequence length="230" mass="26119">MGKQTASSTRPLQIDFRLNETTLTCTSQKAKLAHDQVVEDSKKDILGLKDPQWTSSTYVDKSRFPKHEADCRLSATFGLAGHTVRDPDILWSRPALPGPWNASTEINRKTLKKTLENSMQGDHRNTLKCSAHLAGYVDPATSQLPDVRRTRSLSPPKRTCRCPDAHPNAHADDFSPRRRRKNRSEFVNFWVLKKERPLSERSKIRTSYRLDSKCLPSQVSTHGVKIDSKK</sequence>
<reference evidence="2 3" key="1">
    <citation type="journal article" date="2014" name="Nat. Commun.">
        <title>Klebsormidium flaccidum genome reveals primary factors for plant terrestrial adaptation.</title>
        <authorList>
            <person name="Hori K."/>
            <person name="Maruyama F."/>
            <person name="Fujisawa T."/>
            <person name="Togashi T."/>
            <person name="Yamamoto N."/>
            <person name="Seo M."/>
            <person name="Sato S."/>
            <person name="Yamada T."/>
            <person name="Mori H."/>
            <person name="Tajima N."/>
            <person name="Moriyama T."/>
            <person name="Ikeuchi M."/>
            <person name="Watanabe M."/>
            <person name="Wada H."/>
            <person name="Kobayashi K."/>
            <person name="Saito M."/>
            <person name="Masuda T."/>
            <person name="Sasaki-Sekimoto Y."/>
            <person name="Mashiguchi K."/>
            <person name="Awai K."/>
            <person name="Shimojima M."/>
            <person name="Masuda S."/>
            <person name="Iwai M."/>
            <person name="Nobusawa T."/>
            <person name="Narise T."/>
            <person name="Kondo S."/>
            <person name="Saito H."/>
            <person name="Sato R."/>
            <person name="Murakawa M."/>
            <person name="Ihara Y."/>
            <person name="Oshima-Yamada Y."/>
            <person name="Ohtaka K."/>
            <person name="Satoh M."/>
            <person name="Sonobe K."/>
            <person name="Ishii M."/>
            <person name="Ohtani R."/>
            <person name="Kanamori-Sato M."/>
            <person name="Honoki R."/>
            <person name="Miyazaki D."/>
            <person name="Mochizuki H."/>
            <person name="Umetsu J."/>
            <person name="Higashi K."/>
            <person name="Shibata D."/>
            <person name="Kamiya Y."/>
            <person name="Sato N."/>
            <person name="Nakamura Y."/>
            <person name="Tabata S."/>
            <person name="Ida S."/>
            <person name="Kurokawa K."/>
            <person name="Ohta H."/>
        </authorList>
    </citation>
    <scope>NUCLEOTIDE SEQUENCE [LARGE SCALE GENOMIC DNA]</scope>
    <source>
        <strain evidence="2 3">NIES-2285</strain>
    </source>
</reference>
<proteinExistence type="predicted"/>
<dbReference type="Proteomes" id="UP000054558">
    <property type="component" value="Unassembled WGS sequence"/>
</dbReference>
<dbReference type="EMBL" id="DF237587">
    <property type="protein sequence ID" value="GAQ90435.1"/>
    <property type="molecule type" value="Genomic_DNA"/>
</dbReference>